<reference evidence="4" key="1">
    <citation type="journal article" date="2021" name="Front. Plant Sci.">
        <title>Chromosome-Scale Genome Assembly for Chinese Sour Jujube and Insights Into Its Genome Evolution and Domestication Signature.</title>
        <authorList>
            <person name="Shen L.-Y."/>
            <person name="Luo H."/>
            <person name="Wang X.-L."/>
            <person name="Wang X.-M."/>
            <person name="Qiu X.-J."/>
            <person name="Liu H."/>
            <person name="Zhou S.-S."/>
            <person name="Jia K.-H."/>
            <person name="Nie S."/>
            <person name="Bao Y.-T."/>
            <person name="Zhang R.-G."/>
            <person name="Yun Q.-Z."/>
            <person name="Chai Y.-H."/>
            <person name="Lu J.-Y."/>
            <person name="Li Y."/>
            <person name="Zhao S.-W."/>
            <person name="Mao J.-F."/>
            <person name="Jia S.-G."/>
            <person name="Mao Y.-M."/>
        </authorList>
    </citation>
    <scope>NUCLEOTIDE SEQUENCE</scope>
    <source>
        <strain evidence="4">AT0</strain>
        <tissue evidence="4">Leaf</tissue>
    </source>
</reference>
<feature type="domain" description="Alanyl-tRNA synthetase class IIc N-terminal" evidence="2">
    <location>
        <begin position="89"/>
        <end position="175"/>
    </location>
</feature>
<dbReference type="Proteomes" id="UP000813462">
    <property type="component" value="Unassembled WGS sequence"/>
</dbReference>
<feature type="domain" description="Threonyl/alanyl tRNA synthetase SAD" evidence="3">
    <location>
        <begin position="218"/>
        <end position="243"/>
    </location>
</feature>
<dbReference type="GO" id="GO:0009507">
    <property type="term" value="C:chloroplast"/>
    <property type="evidence" value="ECO:0007669"/>
    <property type="project" value="TreeGrafter"/>
</dbReference>
<dbReference type="SUPFAM" id="SSF50447">
    <property type="entry name" value="Translation proteins"/>
    <property type="match status" value="1"/>
</dbReference>
<dbReference type="InterPro" id="IPR018164">
    <property type="entry name" value="Ala-tRNA-synth_IIc_N"/>
</dbReference>
<dbReference type="Gene3D" id="2.40.30.130">
    <property type="match status" value="1"/>
</dbReference>
<evidence type="ECO:0000313" key="4">
    <source>
        <dbReference type="EMBL" id="KAH7521779.1"/>
    </source>
</evidence>
<dbReference type="InterPro" id="IPR018163">
    <property type="entry name" value="Thr/Ala-tRNA-synth_IIc_edit"/>
</dbReference>
<evidence type="ECO:0000256" key="1">
    <source>
        <dbReference type="ARBA" id="ARBA00008429"/>
    </source>
</evidence>
<evidence type="ECO:0000259" key="2">
    <source>
        <dbReference type="Pfam" id="PF01411"/>
    </source>
</evidence>
<dbReference type="SUPFAM" id="SSF101353">
    <property type="entry name" value="Putative anticodon-binding domain of alanyl-tRNA synthetase (AlaRS)"/>
    <property type="match status" value="1"/>
</dbReference>
<dbReference type="EMBL" id="JAEACU010000007">
    <property type="protein sequence ID" value="KAH7521779.1"/>
    <property type="molecule type" value="Genomic_DNA"/>
</dbReference>
<dbReference type="InterPro" id="IPR050058">
    <property type="entry name" value="Ala-tRNA_ligase"/>
</dbReference>
<dbReference type="Pfam" id="PF01411">
    <property type="entry name" value="tRNA-synt_2c"/>
    <property type="match status" value="1"/>
</dbReference>
<evidence type="ECO:0000259" key="3">
    <source>
        <dbReference type="Pfam" id="PF07973"/>
    </source>
</evidence>
<dbReference type="GO" id="GO:0006419">
    <property type="term" value="P:alanyl-tRNA aminoacylation"/>
    <property type="evidence" value="ECO:0007669"/>
    <property type="project" value="InterPro"/>
</dbReference>
<sequence length="313" mass="35452">MVSRYWIELSQLTALRENRWDHVWDHVSHSILDEDSSAIKLVVRKNSTAGSLNMERKKVIKKEDAFVLWDTYGFPLDLTQQGGAAIVMDFDATAALHQKGIPVTKDSVKFRWPENHESVIKAIFTGFEFVESADSGNEVGIFLESTSFYAEQGGQIFDNGYIEDPFGLFQVDYDIDRRKLFAANQTYTHMLNFGLRKLGRNQAHLYSARIFWTHLRIHIENTQEAKAFALLSEEGIAKGIRRITAVKADSAFKAMELACLHEQEVNDASKTERSLLEMKVASLHSRVDSAPIPAARKADSRSKIALLQMLRQG</sequence>
<evidence type="ECO:0008006" key="6">
    <source>
        <dbReference type="Google" id="ProtNLM"/>
    </source>
</evidence>
<accession>A0A978V346</accession>
<dbReference type="PANTHER" id="PTHR11777">
    <property type="entry name" value="ALANYL-TRNA SYNTHETASE"/>
    <property type="match status" value="1"/>
</dbReference>
<evidence type="ECO:0000313" key="5">
    <source>
        <dbReference type="Proteomes" id="UP000813462"/>
    </source>
</evidence>
<dbReference type="AlphaFoldDB" id="A0A978V346"/>
<dbReference type="GO" id="GO:0004813">
    <property type="term" value="F:alanine-tRNA ligase activity"/>
    <property type="evidence" value="ECO:0007669"/>
    <property type="project" value="InterPro"/>
</dbReference>
<dbReference type="InterPro" id="IPR012947">
    <property type="entry name" value="tRNA_SAD"/>
</dbReference>
<dbReference type="InterPro" id="IPR018162">
    <property type="entry name" value="Ala-tRNA-ligase_IIc_anticod-bd"/>
</dbReference>
<dbReference type="Pfam" id="PF07973">
    <property type="entry name" value="tRNA_SAD"/>
    <property type="match status" value="1"/>
</dbReference>
<name>A0A978V346_ZIZJJ</name>
<gene>
    <name evidence="4" type="ORF">FEM48_Zijuj07G0068500</name>
</gene>
<dbReference type="GO" id="GO:0005524">
    <property type="term" value="F:ATP binding"/>
    <property type="evidence" value="ECO:0007669"/>
    <property type="project" value="InterPro"/>
</dbReference>
<protein>
    <recommendedName>
        <fullName evidence="6">Alanine--tRNA ligase</fullName>
    </recommendedName>
</protein>
<dbReference type="GO" id="GO:0002161">
    <property type="term" value="F:aminoacyl-tRNA deacylase activity"/>
    <property type="evidence" value="ECO:0007669"/>
    <property type="project" value="TreeGrafter"/>
</dbReference>
<dbReference type="SUPFAM" id="SSF55186">
    <property type="entry name" value="ThrRS/AlaRS common domain"/>
    <property type="match status" value="1"/>
</dbReference>
<comment type="caution">
    <text evidence="4">The sequence shown here is derived from an EMBL/GenBank/DDBJ whole genome shotgun (WGS) entry which is preliminary data.</text>
</comment>
<dbReference type="PANTHER" id="PTHR11777:SF9">
    <property type="entry name" value="ALANINE--TRNA LIGASE, CYTOPLASMIC"/>
    <property type="match status" value="1"/>
</dbReference>
<organism evidence="4 5">
    <name type="scientific">Ziziphus jujuba var. spinosa</name>
    <dbReference type="NCBI Taxonomy" id="714518"/>
    <lineage>
        <taxon>Eukaryota</taxon>
        <taxon>Viridiplantae</taxon>
        <taxon>Streptophyta</taxon>
        <taxon>Embryophyta</taxon>
        <taxon>Tracheophyta</taxon>
        <taxon>Spermatophyta</taxon>
        <taxon>Magnoliopsida</taxon>
        <taxon>eudicotyledons</taxon>
        <taxon>Gunneridae</taxon>
        <taxon>Pentapetalae</taxon>
        <taxon>rosids</taxon>
        <taxon>fabids</taxon>
        <taxon>Rosales</taxon>
        <taxon>Rhamnaceae</taxon>
        <taxon>Paliureae</taxon>
        <taxon>Ziziphus</taxon>
    </lineage>
</organism>
<dbReference type="GO" id="GO:0005739">
    <property type="term" value="C:mitochondrion"/>
    <property type="evidence" value="ECO:0007669"/>
    <property type="project" value="TreeGrafter"/>
</dbReference>
<comment type="similarity">
    <text evidence="1">Belongs to the class-II aminoacyl-tRNA synthetase family. Alax-L subfamily.</text>
</comment>
<dbReference type="InterPro" id="IPR009000">
    <property type="entry name" value="Transl_B-barrel_sf"/>
</dbReference>
<proteinExistence type="inferred from homology"/>